<name>A0A5J6DBH3_9CAUD</name>
<sequence>MRTFYGEIVYSDAMFTATEAVGYGMFMYFTKTLDGKGNGERCGTILNGRAGFEKQYGGDFQKWIKAIQKRELKTMQSYRRQAETTMQSARYMQRMNEFTEEQFNG</sequence>
<gene>
    <name evidence="1" type="ORF">pEpSNUABM01_187</name>
</gene>
<dbReference type="Proteomes" id="UP000326545">
    <property type="component" value="Segment"/>
</dbReference>
<keyword evidence="2" id="KW-1185">Reference proteome</keyword>
<organism evidence="1 2">
    <name type="scientific">Erwinia phage pEp_SNUABM_01</name>
    <dbReference type="NCBI Taxonomy" id="2601643"/>
    <lineage>
        <taxon>Viruses</taxon>
        <taxon>Duplodnaviria</taxon>
        <taxon>Heunggongvirae</taxon>
        <taxon>Uroviricota</taxon>
        <taxon>Caudoviricetes</taxon>
        <taxon>Vequintavirinae</taxon>
        <taxon>Henunavirus</taxon>
        <taxon>Henunavirus SNUABM01</taxon>
    </lineage>
</organism>
<accession>A0A5J6DBH3</accession>
<reference evidence="1 2" key="1">
    <citation type="submission" date="2019-07" db="EMBL/GenBank/DDBJ databases">
        <title>Complete genome sequence of bacteriophages infecting Erwinia pyrifoliae.</title>
        <authorList>
            <person name="Kim S.G."/>
            <person name="Park S.C."/>
        </authorList>
    </citation>
    <scope>NUCLEOTIDE SEQUENCE [LARGE SCALE GENOMIC DNA]</scope>
</reference>
<protein>
    <submittedName>
        <fullName evidence="1">Uncharacterized protein</fullName>
    </submittedName>
</protein>
<proteinExistence type="predicted"/>
<evidence type="ECO:0000313" key="1">
    <source>
        <dbReference type="EMBL" id="QEQ95013.1"/>
    </source>
</evidence>
<dbReference type="EMBL" id="MN184887">
    <property type="protein sequence ID" value="QEQ95013.1"/>
    <property type="molecule type" value="Genomic_DNA"/>
</dbReference>
<evidence type="ECO:0000313" key="2">
    <source>
        <dbReference type="Proteomes" id="UP000326545"/>
    </source>
</evidence>